<organism evidence="5 6">
    <name type="scientific">Coprobacter secundus subsp. similis</name>
    <dbReference type="NCBI Taxonomy" id="2751153"/>
    <lineage>
        <taxon>Bacteria</taxon>
        <taxon>Pseudomonadati</taxon>
        <taxon>Bacteroidota</taxon>
        <taxon>Bacteroidia</taxon>
        <taxon>Bacteroidales</taxon>
        <taxon>Barnesiellaceae</taxon>
        <taxon>Coprobacter</taxon>
    </lineage>
</organism>
<dbReference type="SUPFAM" id="SSF111369">
    <property type="entry name" value="HlyD-like secretion proteins"/>
    <property type="match status" value="1"/>
</dbReference>
<dbReference type="GO" id="GO:0019898">
    <property type="term" value="C:extrinsic component of membrane"/>
    <property type="evidence" value="ECO:0007669"/>
    <property type="project" value="InterPro"/>
</dbReference>
<dbReference type="GO" id="GO:0060003">
    <property type="term" value="P:copper ion export"/>
    <property type="evidence" value="ECO:0007669"/>
    <property type="project" value="TreeGrafter"/>
</dbReference>
<evidence type="ECO:0000256" key="2">
    <source>
        <dbReference type="ARBA" id="ARBA00022448"/>
    </source>
</evidence>
<dbReference type="KEGG" id="copr:Cop2CBH44_03510"/>
<gene>
    <name evidence="5" type="ORF">Cop2CBH44_03510</name>
</gene>
<dbReference type="RefSeq" id="WP_044229938.1">
    <property type="nucleotide sequence ID" value="NZ_AP023322.1"/>
</dbReference>
<dbReference type="GO" id="GO:0022857">
    <property type="term" value="F:transmembrane transporter activity"/>
    <property type="evidence" value="ECO:0007669"/>
    <property type="project" value="InterPro"/>
</dbReference>
<dbReference type="PANTHER" id="PTHR30097:SF4">
    <property type="entry name" value="SLR6042 PROTEIN"/>
    <property type="match status" value="1"/>
</dbReference>
<dbReference type="Proteomes" id="UP000594042">
    <property type="component" value="Chromosome"/>
</dbReference>
<feature type="chain" id="PRO_5028914664" evidence="3">
    <location>
        <begin position="21"/>
        <end position="301"/>
    </location>
</feature>
<dbReference type="InterPro" id="IPR006143">
    <property type="entry name" value="RND_pump_MFP"/>
</dbReference>
<evidence type="ECO:0000313" key="6">
    <source>
        <dbReference type="Proteomes" id="UP000594042"/>
    </source>
</evidence>
<dbReference type="InterPro" id="IPR058792">
    <property type="entry name" value="Beta-barrel_RND_2"/>
</dbReference>
<keyword evidence="6" id="KW-1185">Reference proteome</keyword>
<dbReference type="GO" id="GO:1990961">
    <property type="term" value="P:xenobiotic detoxification by transmembrane export across the plasma membrane"/>
    <property type="evidence" value="ECO:0007669"/>
    <property type="project" value="InterPro"/>
</dbReference>
<dbReference type="PROSITE" id="PS51257">
    <property type="entry name" value="PROKAR_LIPOPROTEIN"/>
    <property type="match status" value="1"/>
</dbReference>
<dbReference type="InterPro" id="IPR051909">
    <property type="entry name" value="MFP_Cation_Efflux"/>
</dbReference>
<accession>A0A7G1HUZ5</accession>
<dbReference type="Gene3D" id="6.10.140.1990">
    <property type="match status" value="1"/>
</dbReference>
<comment type="similarity">
    <text evidence="1">Belongs to the membrane fusion protein (MFP) (TC 8.A.1) family.</text>
</comment>
<dbReference type="Gene3D" id="2.40.30.170">
    <property type="match status" value="1"/>
</dbReference>
<dbReference type="EMBL" id="AP023322">
    <property type="protein sequence ID" value="BCI61998.1"/>
    <property type="molecule type" value="Genomic_DNA"/>
</dbReference>
<reference evidence="6" key="1">
    <citation type="submission" date="2020-07" db="EMBL/GenBank/DDBJ databases">
        <title>Complete genome sequencing of Coprobacter sp. strain 2CBH44.</title>
        <authorList>
            <person name="Sakamoto M."/>
            <person name="Murakami T."/>
            <person name="Mori H."/>
        </authorList>
    </citation>
    <scope>NUCLEOTIDE SEQUENCE [LARGE SCALE GENOMIC DNA]</scope>
    <source>
        <strain evidence="6">2CBH44</strain>
    </source>
</reference>
<feature type="domain" description="CusB-like beta-barrel" evidence="4">
    <location>
        <begin position="231"/>
        <end position="300"/>
    </location>
</feature>
<dbReference type="GO" id="GO:0015679">
    <property type="term" value="P:plasma membrane copper ion transport"/>
    <property type="evidence" value="ECO:0007669"/>
    <property type="project" value="TreeGrafter"/>
</dbReference>
<dbReference type="InterPro" id="IPR030190">
    <property type="entry name" value="MacA_alpha-hairpin_sf"/>
</dbReference>
<keyword evidence="2" id="KW-0813">Transport</keyword>
<evidence type="ECO:0000256" key="1">
    <source>
        <dbReference type="ARBA" id="ARBA00009477"/>
    </source>
</evidence>
<dbReference type="GO" id="GO:1990195">
    <property type="term" value="C:macrolide transmembrane transporter complex"/>
    <property type="evidence" value="ECO:0007669"/>
    <property type="project" value="InterPro"/>
</dbReference>
<feature type="signal peptide" evidence="3">
    <location>
        <begin position="1"/>
        <end position="20"/>
    </location>
</feature>
<evidence type="ECO:0000313" key="5">
    <source>
        <dbReference type="EMBL" id="BCI61998.1"/>
    </source>
</evidence>
<dbReference type="PANTHER" id="PTHR30097">
    <property type="entry name" value="CATION EFFLUX SYSTEM PROTEIN CUSB"/>
    <property type="match status" value="1"/>
</dbReference>
<keyword evidence="3" id="KW-0732">Signal</keyword>
<name>A0A7G1HUZ5_9BACT</name>
<evidence type="ECO:0000259" key="4">
    <source>
        <dbReference type="Pfam" id="PF25954"/>
    </source>
</evidence>
<dbReference type="GO" id="GO:0030313">
    <property type="term" value="C:cell envelope"/>
    <property type="evidence" value="ECO:0007669"/>
    <property type="project" value="TreeGrafter"/>
</dbReference>
<dbReference type="AlphaFoldDB" id="A0A7G1HUZ5"/>
<dbReference type="Pfam" id="PF25954">
    <property type="entry name" value="Beta-barrel_RND_2"/>
    <property type="match status" value="1"/>
</dbReference>
<evidence type="ECO:0000256" key="3">
    <source>
        <dbReference type="SAM" id="SignalP"/>
    </source>
</evidence>
<sequence length="301" mass="32901">MKKMIFSVAALLLASCNASDKQNEGTTSLSVHSVDTMVETARPEDSLHVDGTTGATAKANPASFNGTLVIPPQNFVSVTLTMGGVVSKLLPLPGTYVRKGTLIGILENPDFIMLQQTYLDSRAQLEYLEAEYRRQQNLSREEAASQKKLQQSKADYLSMKSRLQAADAQLRLLDIDPEKLVANGISPYMEVIAPISGYVCNVQANLGKYLEAGTSLCDIIDKRKIMIRLIAYEKDLEAVKTGSSIQFRVNGLGDTVFHGRIVSIGQQVDNTNRSIELYAEVADASPLFRPGMYVSARMTGE</sequence>
<protein>
    <submittedName>
        <fullName evidence="5">Cation efflux system protein</fullName>
    </submittedName>
</protein>
<proteinExistence type="inferred from homology"/>
<dbReference type="NCBIfam" id="TIGR01730">
    <property type="entry name" value="RND_mfp"/>
    <property type="match status" value="1"/>
</dbReference>